<keyword evidence="3" id="KW-0285">Flavoprotein</keyword>
<gene>
    <name evidence="10" type="ORF">AB8Z38_29455</name>
</gene>
<dbReference type="GO" id="GO:0016614">
    <property type="term" value="F:oxidoreductase activity, acting on CH-OH group of donors"/>
    <property type="evidence" value="ECO:0007669"/>
    <property type="project" value="InterPro"/>
</dbReference>
<evidence type="ECO:0000256" key="5">
    <source>
        <dbReference type="ARBA" id="ARBA00023002"/>
    </source>
</evidence>
<evidence type="ECO:0000259" key="9">
    <source>
        <dbReference type="Pfam" id="PF05199"/>
    </source>
</evidence>
<dbReference type="EMBL" id="CP165734">
    <property type="protein sequence ID" value="XDV56717.1"/>
    <property type="molecule type" value="Genomic_DNA"/>
</dbReference>
<dbReference type="InterPro" id="IPR036188">
    <property type="entry name" value="FAD/NAD-bd_sf"/>
</dbReference>
<evidence type="ECO:0000256" key="2">
    <source>
        <dbReference type="ARBA" id="ARBA00010790"/>
    </source>
</evidence>
<evidence type="ECO:0000259" key="8">
    <source>
        <dbReference type="Pfam" id="PF01266"/>
    </source>
</evidence>
<evidence type="ECO:0000256" key="1">
    <source>
        <dbReference type="ARBA" id="ARBA00001974"/>
    </source>
</evidence>
<dbReference type="RefSeq" id="WP_369721161.1">
    <property type="nucleotide sequence ID" value="NZ_CP165734.1"/>
</dbReference>
<dbReference type="Gene3D" id="3.50.50.60">
    <property type="entry name" value="FAD/NAD(P)-binding domain"/>
    <property type="match status" value="2"/>
</dbReference>
<feature type="domain" description="Glucose-methanol-choline oxidoreductase C-terminal" evidence="9">
    <location>
        <begin position="466"/>
        <end position="590"/>
    </location>
</feature>
<protein>
    <submittedName>
        <fullName evidence="10">GMC family oxidoreductase</fullName>
    </submittedName>
</protein>
<dbReference type="Pfam" id="PF01266">
    <property type="entry name" value="DAO"/>
    <property type="match status" value="1"/>
</dbReference>
<dbReference type="PANTHER" id="PTHR42784">
    <property type="entry name" value="PYRANOSE 2-OXIDASE"/>
    <property type="match status" value="1"/>
</dbReference>
<feature type="region of interest" description="Disordered" evidence="6">
    <location>
        <begin position="401"/>
        <end position="424"/>
    </location>
</feature>
<feature type="compositionally biased region" description="Polar residues" evidence="6">
    <location>
        <begin position="401"/>
        <end position="410"/>
    </location>
</feature>
<proteinExistence type="inferred from homology"/>
<feature type="domain" description="FAD dependent oxidoreductase" evidence="8">
    <location>
        <begin position="11"/>
        <end position="59"/>
    </location>
</feature>
<evidence type="ECO:0000259" key="7">
    <source>
        <dbReference type="Pfam" id="PF00732"/>
    </source>
</evidence>
<dbReference type="GO" id="GO:0050660">
    <property type="term" value="F:flavin adenine dinucleotide binding"/>
    <property type="evidence" value="ECO:0007669"/>
    <property type="project" value="InterPro"/>
</dbReference>
<dbReference type="InterPro" id="IPR006076">
    <property type="entry name" value="FAD-dep_OxRdtase"/>
</dbReference>
<comment type="cofactor">
    <cofactor evidence="1">
        <name>FAD</name>
        <dbReference type="ChEBI" id="CHEBI:57692"/>
    </cofactor>
</comment>
<evidence type="ECO:0000256" key="3">
    <source>
        <dbReference type="ARBA" id="ARBA00022630"/>
    </source>
</evidence>
<dbReference type="PANTHER" id="PTHR42784:SF1">
    <property type="entry name" value="PYRANOSE 2-OXIDASE"/>
    <property type="match status" value="1"/>
</dbReference>
<dbReference type="Pfam" id="PF05199">
    <property type="entry name" value="GMC_oxred_C"/>
    <property type="match status" value="1"/>
</dbReference>
<evidence type="ECO:0000256" key="6">
    <source>
        <dbReference type="SAM" id="MobiDB-lite"/>
    </source>
</evidence>
<name>A0AB39XG25_9BRAD</name>
<reference evidence="10" key="1">
    <citation type="submission" date="2024-08" db="EMBL/GenBank/DDBJ databases">
        <authorList>
            <person name="Chaddad Z."/>
            <person name="Lamrabet M."/>
            <person name="Bouhnik O."/>
            <person name="Alami S."/>
            <person name="Wipf D."/>
            <person name="Courty P.E."/>
            <person name="Missbah El Idrissi M."/>
        </authorList>
    </citation>
    <scope>NUCLEOTIDE SEQUENCE</scope>
    <source>
        <strain evidence="10">LLZ17</strain>
    </source>
</reference>
<dbReference type="InterPro" id="IPR000172">
    <property type="entry name" value="GMC_OxRdtase_N"/>
</dbReference>
<evidence type="ECO:0000256" key="4">
    <source>
        <dbReference type="ARBA" id="ARBA00022827"/>
    </source>
</evidence>
<dbReference type="Pfam" id="PF00732">
    <property type="entry name" value="GMC_oxred_N"/>
    <property type="match status" value="1"/>
</dbReference>
<dbReference type="InterPro" id="IPR007867">
    <property type="entry name" value="GMC_OxRtase_C"/>
</dbReference>
<accession>A0AB39XG25</accession>
<keyword evidence="4" id="KW-0274">FAD</keyword>
<keyword evidence="5" id="KW-0560">Oxidoreductase</keyword>
<dbReference type="SUPFAM" id="SSF51905">
    <property type="entry name" value="FAD/NAD(P)-binding domain"/>
    <property type="match status" value="1"/>
</dbReference>
<organism evidence="10">
    <name type="scientific">Bradyrhizobium sp. LLZ17</name>
    <dbReference type="NCBI Taxonomy" id="3239388"/>
    <lineage>
        <taxon>Bacteria</taxon>
        <taxon>Pseudomonadati</taxon>
        <taxon>Pseudomonadota</taxon>
        <taxon>Alphaproteobacteria</taxon>
        <taxon>Hyphomicrobiales</taxon>
        <taxon>Nitrobacteraceae</taxon>
        <taxon>Bradyrhizobium</taxon>
    </lineage>
</organism>
<dbReference type="InterPro" id="IPR051473">
    <property type="entry name" value="P2Ox-like"/>
</dbReference>
<comment type="similarity">
    <text evidence="2">Belongs to the GMC oxidoreductase family.</text>
</comment>
<feature type="domain" description="Glucose-methanol-choline oxidoreductase N-terminal" evidence="7">
    <location>
        <begin position="250"/>
        <end position="354"/>
    </location>
</feature>
<sequence length="603" mass="66813">MRPILEYAEFDLVVIGSGVAGAMVAHQVAKEGFRVLILEAGGVPPDSLGRWAMVHNYTNSPSKAPDSPFCGDDVLPTDPNVNPKTDPGKYRFLQPSPIEDGGKNYYDYSADSISKKRFFKSFYERIVGGSTWHWQGIYIRMLPNDFRMKTLYSVGFDWPITYRELEPWYVKAEYEMGVAGSDEENEDYYERKWGAYRSEPFPMPALVPSFLDNELARVINGEKVPDHGLRLKVNTVPHAINSRPFAGRPECDGHTSCVPLCPIKARYEAIVHVEKAVSTGAVLRTQAVVTKLDVDAEKKWVSRVWYKRPDGTEDRASGRIVVLAANGIENPRILLSSGAANSSDKVGRYLMDHPIKQSFALAPQPLFPFRGPQTTSDIAAFRDGDFRARYAGFKTSIKNDGWSSTKTGSPRGNFIPPKDPSGNQNTNGTILDFVENFGLFGTELRKKISDHATRQITLNSACEQLPRETNRVTLSSNADGLGIAKPMISYNLDDDEYLRNSFKTVIDVHKFIFDRLGATDRVMQADPPDTTIYGGSGHIMGTTLMGSDPTTSVVDKYCRAHDHPNLFVLGSSVFPTSSTANPTSTVAALALRAAQTIKEQLRS</sequence>
<evidence type="ECO:0000313" key="10">
    <source>
        <dbReference type="EMBL" id="XDV56717.1"/>
    </source>
</evidence>
<dbReference type="AlphaFoldDB" id="A0AB39XG25"/>